<accession>A0A845DUZ6</accession>
<dbReference type="InterPro" id="IPR032456">
    <property type="entry name" value="Peptidase_M48_N"/>
</dbReference>
<evidence type="ECO:0000256" key="8">
    <source>
        <dbReference type="RuleBase" id="RU003983"/>
    </source>
</evidence>
<dbReference type="Gene3D" id="3.30.2010.10">
    <property type="entry name" value="Metalloproteases ('zincins'), catalytic domain"/>
    <property type="match status" value="1"/>
</dbReference>
<feature type="binding site" evidence="7">
    <location>
        <position position="278"/>
    </location>
    <ligand>
        <name>Zn(2+)</name>
        <dbReference type="ChEBI" id="CHEBI:29105"/>
        <note>catalytic</note>
    </ligand>
</feature>
<comment type="similarity">
    <text evidence="8">Belongs to the peptidase M48 family.</text>
</comment>
<sequence length="422" mass="48957">MKKKFITWTFIVYGLYSLVLGLYFFQWSNPGVPPEYEGTAADPATFMTARELELSQEYSTYQNFLSFLGEPLEWIVYLGVMVFGASIVFKQFGEKVSRFRTIQIPLFVLLLSTLTSILLFPIDYVKRRLSVEYGISTQSFSSWMRDELLSFWIGWLIMAVLITVLYFLMKKFEKRWWLIAWLLMIPFLIFMMYLQPVVIDPLYNDFGELQDKQLEKKILTLADEADIPADRVYEVNMSEKTNSMNAYVNGIGSNLRIVLWDTTLNRLQENEVLFIMAHEIGHYVMNHLYWNLAGAIFASFLGLLVTYHLLRWAVRRYGEKLGFTKVSDIASLPMFYLILTLLSFLASPVELAISRNAEADADRYAIEMTQDTEAAVGSFQELTVNGLSDVDPPALVKYLRYGHPTMMERIHMLENYELSDEE</sequence>
<evidence type="ECO:0000256" key="2">
    <source>
        <dbReference type="ARBA" id="ARBA00022723"/>
    </source>
</evidence>
<dbReference type="GO" id="GO:0046872">
    <property type="term" value="F:metal ion binding"/>
    <property type="evidence" value="ECO:0007669"/>
    <property type="project" value="UniProtKB-KW"/>
</dbReference>
<dbReference type="CDD" id="cd07343">
    <property type="entry name" value="M48A_Zmpste24p_like"/>
    <property type="match status" value="1"/>
</dbReference>
<feature type="active site" description="Proton donor" evidence="6">
    <location>
        <position position="362"/>
    </location>
</feature>
<evidence type="ECO:0000256" key="6">
    <source>
        <dbReference type="PIRSR" id="PIRSR627057-1"/>
    </source>
</evidence>
<feature type="transmembrane region" description="Helical" evidence="9">
    <location>
        <begin position="74"/>
        <end position="92"/>
    </location>
</feature>
<feature type="transmembrane region" description="Helical" evidence="9">
    <location>
        <begin position="176"/>
        <end position="194"/>
    </location>
</feature>
<keyword evidence="1 8" id="KW-0645">Protease</keyword>
<evidence type="ECO:0000256" key="3">
    <source>
        <dbReference type="ARBA" id="ARBA00022801"/>
    </source>
</evidence>
<name>A0A845DUZ6_9BACI</name>
<evidence type="ECO:0000259" key="10">
    <source>
        <dbReference type="Pfam" id="PF01435"/>
    </source>
</evidence>
<dbReference type="RefSeq" id="WP_160837522.1">
    <property type="nucleotide sequence ID" value="NZ_WMET01000002.1"/>
</dbReference>
<comment type="caution">
    <text evidence="12">The sequence shown here is derived from an EMBL/GenBank/DDBJ whole genome shotgun (WGS) entry which is preliminary data.</text>
</comment>
<feature type="transmembrane region" description="Helical" evidence="9">
    <location>
        <begin position="104"/>
        <end position="122"/>
    </location>
</feature>
<proteinExistence type="inferred from homology"/>
<protein>
    <submittedName>
        <fullName evidence="12">M48 family metalloprotease</fullName>
    </submittedName>
</protein>
<feature type="active site" evidence="6">
    <location>
        <position position="279"/>
    </location>
</feature>
<feature type="transmembrane region" description="Helical" evidence="9">
    <location>
        <begin position="288"/>
        <end position="310"/>
    </location>
</feature>
<evidence type="ECO:0000256" key="7">
    <source>
        <dbReference type="PIRSR" id="PIRSR627057-2"/>
    </source>
</evidence>
<keyword evidence="9" id="KW-0812">Transmembrane</keyword>
<feature type="transmembrane region" description="Helical" evidence="9">
    <location>
        <begin position="149"/>
        <end position="169"/>
    </location>
</feature>
<feature type="domain" description="CAAX prenyl protease 1 N-terminal" evidence="11">
    <location>
        <begin position="45"/>
        <end position="204"/>
    </location>
</feature>
<dbReference type="AlphaFoldDB" id="A0A845DUZ6"/>
<keyword evidence="3 8" id="KW-0378">Hydrolase</keyword>
<keyword evidence="9" id="KW-0472">Membrane</keyword>
<feature type="binding site" evidence="7">
    <location>
        <position position="358"/>
    </location>
    <ligand>
        <name>Zn(2+)</name>
        <dbReference type="ChEBI" id="CHEBI:29105"/>
        <note>catalytic</note>
    </ligand>
</feature>
<dbReference type="PANTHER" id="PTHR10120">
    <property type="entry name" value="CAAX PRENYL PROTEASE 1"/>
    <property type="match status" value="1"/>
</dbReference>
<reference evidence="12 13" key="1">
    <citation type="submission" date="2019-11" db="EMBL/GenBank/DDBJ databases">
        <title>Genome sequences of 17 halophilic strains isolated from different environments.</title>
        <authorList>
            <person name="Furrow R.E."/>
        </authorList>
    </citation>
    <scope>NUCLEOTIDE SEQUENCE [LARGE SCALE GENOMIC DNA]</scope>
    <source>
        <strain evidence="12 13">22511_23_Filter</strain>
    </source>
</reference>
<feature type="transmembrane region" description="Helical" evidence="9">
    <location>
        <begin position="330"/>
        <end position="349"/>
    </location>
</feature>
<keyword evidence="5 8" id="KW-0482">Metalloprotease</keyword>
<feature type="domain" description="Peptidase M48" evidence="10">
    <location>
        <begin position="209"/>
        <end position="416"/>
    </location>
</feature>
<dbReference type="Proteomes" id="UP000460949">
    <property type="component" value="Unassembled WGS sequence"/>
</dbReference>
<dbReference type="InterPro" id="IPR027057">
    <property type="entry name" value="CAXX_Prtase_1"/>
</dbReference>
<evidence type="ECO:0000256" key="4">
    <source>
        <dbReference type="ARBA" id="ARBA00022833"/>
    </source>
</evidence>
<feature type="transmembrane region" description="Helical" evidence="9">
    <location>
        <begin position="5"/>
        <end position="25"/>
    </location>
</feature>
<evidence type="ECO:0000256" key="5">
    <source>
        <dbReference type="ARBA" id="ARBA00023049"/>
    </source>
</evidence>
<evidence type="ECO:0000256" key="1">
    <source>
        <dbReference type="ARBA" id="ARBA00022670"/>
    </source>
</evidence>
<evidence type="ECO:0000313" key="13">
    <source>
        <dbReference type="Proteomes" id="UP000460949"/>
    </source>
</evidence>
<dbReference type="Pfam" id="PF01435">
    <property type="entry name" value="Peptidase_M48"/>
    <property type="match status" value="1"/>
</dbReference>
<organism evidence="12 13">
    <name type="scientific">Halobacillus litoralis</name>
    <dbReference type="NCBI Taxonomy" id="45668"/>
    <lineage>
        <taxon>Bacteria</taxon>
        <taxon>Bacillati</taxon>
        <taxon>Bacillota</taxon>
        <taxon>Bacilli</taxon>
        <taxon>Bacillales</taxon>
        <taxon>Bacillaceae</taxon>
        <taxon>Halobacillus</taxon>
    </lineage>
</organism>
<evidence type="ECO:0000313" key="12">
    <source>
        <dbReference type="EMBL" id="MYL20639.1"/>
    </source>
</evidence>
<comment type="cofactor">
    <cofactor evidence="7 8">
        <name>Zn(2+)</name>
        <dbReference type="ChEBI" id="CHEBI:29105"/>
    </cofactor>
    <text evidence="7 8">Binds 1 zinc ion per subunit.</text>
</comment>
<keyword evidence="4 7" id="KW-0862">Zinc</keyword>
<dbReference type="Pfam" id="PF16491">
    <property type="entry name" value="Peptidase_M48_N"/>
    <property type="match status" value="1"/>
</dbReference>
<gene>
    <name evidence="12" type="ORF">GLW04_12100</name>
</gene>
<dbReference type="GO" id="GO:0004222">
    <property type="term" value="F:metalloendopeptidase activity"/>
    <property type="evidence" value="ECO:0007669"/>
    <property type="project" value="InterPro"/>
</dbReference>
<dbReference type="FunFam" id="3.30.2010.10:FF:000010">
    <property type="entry name" value="M48 family peptidase"/>
    <property type="match status" value="1"/>
</dbReference>
<keyword evidence="9" id="KW-1133">Transmembrane helix</keyword>
<dbReference type="InterPro" id="IPR001915">
    <property type="entry name" value="Peptidase_M48"/>
</dbReference>
<dbReference type="EMBL" id="WMET01000002">
    <property type="protein sequence ID" value="MYL20639.1"/>
    <property type="molecule type" value="Genomic_DNA"/>
</dbReference>
<keyword evidence="2 7" id="KW-0479">Metal-binding</keyword>
<evidence type="ECO:0000256" key="9">
    <source>
        <dbReference type="SAM" id="Phobius"/>
    </source>
</evidence>
<feature type="binding site" evidence="7">
    <location>
        <position position="282"/>
    </location>
    <ligand>
        <name>Zn(2+)</name>
        <dbReference type="ChEBI" id="CHEBI:29105"/>
        <note>catalytic</note>
    </ligand>
</feature>
<evidence type="ECO:0000259" key="11">
    <source>
        <dbReference type="Pfam" id="PF16491"/>
    </source>
</evidence>
<dbReference type="GO" id="GO:0071586">
    <property type="term" value="P:CAAX-box protein processing"/>
    <property type="evidence" value="ECO:0007669"/>
    <property type="project" value="InterPro"/>
</dbReference>